<reference evidence="2 3" key="1">
    <citation type="submission" date="2024-01" db="EMBL/GenBank/DDBJ databases">
        <title>A draft genome for a cacao thread blight-causing isolate of Paramarasmius palmivorus.</title>
        <authorList>
            <person name="Baruah I.K."/>
            <person name="Bukari Y."/>
            <person name="Amoako-Attah I."/>
            <person name="Meinhardt L.W."/>
            <person name="Bailey B.A."/>
            <person name="Cohen S.P."/>
        </authorList>
    </citation>
    <scope>NUCLEOTIDE SEQUENCE [LARGE SCALE GENOMIC DNA]</scope>
    <source>
        <strain evidence="2 3">GH-12</strain>
    </source>
</reference>
<evidence type="ECO:0000256" key="1">
    <source>
        <dbReference type="SAM" id="MobiDB-lite"/>
    </source>
</evidence>
<gene>
    <name evidence="2" type="ORF">VNI00_016473</name>
</gene>
<organism evidence="2 3">
    <name type="scientific">Paramarasmius palmivorus</name>
    <dbReference type="NCBI Taxonomy" id="297713"/>
    <lineage>
        <taxon>Eukaryota</taxon>
        <taxon>Fungi</taxon>
        <taxon>Dikarya</taxon>
        <taxon>Basidiomycota</taxon>
        <taxon>Agaricomycotina</taxon>
        <taxon>Agaricomycetes</taxon>
        <taxon>Agaricomycetidae</taxon>
        <taxon>Agaricales</taxon>
        <taxon>Marasmiineae</taxon>
        <taxon>Marasmiaceae</taxon>
        <taxon>Paramarasmius</taxon>
    </lineage>
</organism>
<feature type="region of interest" description="Disordered" evidence="1">
    <location>
        <begin position="69"/>
        <end position="94"/>
    </location>
</feature>
<comment type="caution">
    <text evidence="2">The sequence shown here is derived from an EMBL/GenBank/DDBJ whole genome shotgun (WGS) entry which is preliminary data.</text>
</comment>
<evidence type="ECO:0000313" key="3">
    <source>
        <dbReference type="Proteomes" id="UP001383192"/>
    </source>
</evidence>
<dbReference type="EMBL" id="JAYKXP010000129">
    <property type="protein sequence ID" value="KAK7024256.1"/>
    <property type="molecule type" value="Genomic_DNA"/>
</dbReference>
<feature type="compositionally biased region" description="Basic and acidic residues" evidence="1">
    <location>
        <begin position="1"/>
        <end position="13"/>
    </location>
</feature>
<dbReference type="AlphaFoldDB" id="A0AAW0BET0"/>
<accession>A0AAW0BET0</accession>
<dbReference type="Proteomes" id="UP001383192">
    <property type="component" value="Unassembled WGS sequence"/>
</dbReference>
<keyword evidence="3" id="KW-1185">Reference proteome</keyword>
<name>A0AAW0BET0_9AGAR</name>
<proteinExistence type="predicted"/>
<protein>
    <submittedName>
        <fullName evidence="2">Uncharacterized protein</fullName>
    </submittedName>
</protein>
<feature type="region of interest" description="Disordered" evidence="1">
    <location>
        <begin position="1"/>
        <end position="56"/>
    </location>
</feature>
<feature type="compositionally biased region" description="Polar residues" evidence="1">
    <location>
        <begin position="15"/>
        <end position="46"/>
    </location>
</feature>
<sequence length="206" mass="23022">MRVDEGLPSRDEVSDTGSNDWRTYIHTENFSGSTFDQRQRSPSTSEAAGKNIPFSPALSQSSCLFARSSRSLPPAPRPVPPAPRPVPPAPCQAPPVPNLELKTPYYSIWPATLSTSPQQQCAYAHTTSGKVKIDAPIYFDGRDAGWVTGITSHVGRFVILEIYIHDHFTNVIFHAADVDFPLRCWIDHMRKWAMGPKVRIYCNLNR</sequence>
<evidence type="ECO:0000313" key="2">
    <source>
        <dbReference type="EMBL" id="KAK7024256.1"/>
    </source>
</evidence>
<feature type="compositionally biased region" description="Pro residues" evidence="1">
    <location>
        <begin position="73"/>
        <end position="94"/>
    </location>
</feature>